<reference evidence="1" key="1">
    <citation type="submission" date="2018-02" db="EMBL/GenBank/DDBJ databases">
        <title>Rhizophora mucronata_Transcriptome.</title>
        <authorList>
            <person name="Meera S.P."/>
            <person name="Sreeshan A."/>
            <person name="Augustine A."/>
        </authorList>
    </citation>
    <scope>NUCLEOTIDE SEQUENCE</scope>
    <source>
        <tissue evidence="1">Leaf</tissue>
    </source>
</reference>
<evidence type="ECO:0000313" key="1">
    <source>
        <dbReference type="EMBL" id="MBX57563.1"/>
    </source>
</evidence>
<accession>A0A2P2PS94</accession>
<sequence length="42" mass="4874">MPYFTHKILEVMGVVAFSSQYLEIQMKVLLLEVEQSAFQLVL</sequence>
<dbReference type="AlphaFoldDB" id="A0A2P2PS94"/>
<name>A0A2P2PS94_RHIMU</name>
<protein>
    <submittedName>
        <fullName evidence="1">Uncharacterized protein</fullName>
    </submittedName>
</protein>
<proteinExistence type="predicted"/>
<organism evidence="1">
    <name type="scientific">Rhizophora mucronata</name>
    <name type="common">Asiatic mangrove</name>
    <dbReference type="NCBI Taxonomy" id="61149"/>
    <lineage>
        <taxon>Eukaryota</taxon>
        <taxon>Viridiplantae</taxon>
        <taxon>Streptophyta</taxon>
        <taxon>Embryophyta</taxon>
        <taxon>Tracheophyta</taxon>
        <taxon>Spermatophyta</taxon>
        <taxon>Magnoliopsida</taxon>
        <taxon>eudicotyledons</taxon>
        <taxon>Gunneridae</taxon>
        <taxon>Pentapetalae</taxon>
        <taxon>rosids</taxon>
        <taxon>fabids</taxon>
        <taxon>Malpighiales</taxon>
        <taxon>Rhizophoraceae</taxon>
        <taxon>Rhizophora</taxon>
    </lineage>
</organism>
<dbReference type="EMBL" id="GGEC01077079">
    <property type="protein sequence ID" value="MBX57563.1"/>
    <property type="molecule type" value="Transcribed_RNA"/>
</dbReference>